<dbReference type="InterPro" id="IPR029063">
    <property type="entry name" value="SAM-dependent_MTases_sf"/>
</dbReference>
<dbReference type="Gene3D" id="1.20.1170.10">
    <property type="match status" value="1"/>
</dbReference>
<gene>
    <name evidence="1" type="ORF">GF339_22475</name>
</gene>
<dbReference type="Proteomes" id="UP000649604">
    <property type="component" value="Unassembled WGS sequence"/>
</dbReference>
<dbReference type="Gene3D" id="3.40.50.150">
    <property type="entry name" value="Vaccinia Virus protein VP39"/>
    <property type="match status" value="1"/>
</dbReference>
<sequence length="521" mass="61136">MNTSHSPDSHSPSPSHFQFQMWDKYLTTLNTLWSLDPPQSAQDTTKQAADQFRNTLWAQHLLKLNQGWHVPSALKLDPPTSLAGKLLFPVKKLILRWIQPAIDTLIQQQNEYNAQVVQTWNTLVESLSNEVIRKHEAQRELNSRIVQCLNGLVELVDVELERLRTENAHHLKTFQTALDAFQTHLNTVQTHLDTLQAQMHTYQTHLDTQQTHLNTLQTHFDARLEQIEPQLEEFQLMIWTFDRRKEALEIDEMLLNQKLEHVLSMLRQEPPLEPAPRDLSPTLPQPERQADYTYLHFENRYRGDETMIKHRQESYLPYFEQCTNVIDLGCGRGEFLELLREQQIPAYGVDQNQVMVEYCRQKELRVESAEVLNHLQTLPDESLDGIFTAQMVEHYSLSQIQDLLRWCFAKLQPHKYLIIETQNPQSFYAFANFYRDISHDKPIHPDALHYLLKTAGFQDIRREDKTPYPPSKTLQELDVPSEAKHPLRPQIARLNQNIRQLNDIIYGYLDYALIARKTQIF</sequence>
<evidence type="ECO:0000313" key="1">
    <source>
        <dbReference type="EMBL" id="MBD3327369.1"/>
    </source>
</evidence>
<dbReference type="GO" id="GO:0008168">
    <property type="term" value="F:methyltransferase activity"/>
    <property type="evidence" value="ECO:0007669"/>
    <property type="project" value="UniProtKB-KW"/>
</dbReference>
<dbReference type="AlphaFoldDB" id="A0A9D5JZS7"/>
<keyword evidence="1" id="KW-0808">Transferase</keyword>
<evidence type="ECO:0000313" key="2">
    <source>
        <dbReference type="Proteomes" id="UP000649604"/>
    </source>
</evidence>
<reference evidence="1" key="1">
    <citation type="submission" date="2019-11" db="EMBL/GenBank/DDBJ databases">
        <title>Microbial mats filling the niche in hypersaline microbial mats.</title>
        <authorList>
            <person name="Wong H.L."/>
            <person name="Macleod F.I."/>
            <person name="White R.A. III"/>
            <person name="Burns B.P."/>
        </authorList>
    </citation>
    <scope>NUCLEOTIDE SEQUENCE</scope>
    <source>
        <strain evidence="1">Rbin_158</strain>
    </source>
</reference>
<comment type="caution">
    <text evidence="1">The sequence shown here is derived from an EMBL/GenBank/DDBJ whole genome shotgun (WGS) entry which is preliminary data.</text>
</comment>
<dbReference type="CDD" id="cd02440">
    <property type="entry name" value="AdoMet_MTases"/>
    <property type="match status" value="1"/>
</dbReference>
<proteinExistence type="predicted"/>
<dbReference type="Pfam" id="PF13489">
    <property type="entry name" value="Methyltransf_23"/>
    <property type="match status" value="1"/>
</dbReference>
<accession>A0A9D5JZS7</accession>
<keyword evidence="1" id="KW-0489">Methyltransferase</keyword>
<protein>
    <submittedName>
        <fullName evidence="1">Methyltransferase domain-containing protein</fullName>
    </submittedName>
</protein>
<dbReference type="SUPFAM" id="SSF53335">
    <property type="entry name" value="S-adenosyl-L-methionine-dependent methyltransferases"/>
    <property type="match status" value="1"/>
</dbReference>
<dbReference type="GO" id="GO:0032259">
    <property type="term" value="P:methylation"/>
    <property type="evidence" value="ECO:0007669"/>
    <property type="project" value="UniProtKB-KW"/>
</dbReference>
<dbReference type="EMBL" id="WJJP01000725">
    <property type="protein sequence ID" value="MBD3327369.1"/>
    <property type="molecule type" value="Genomic_DNA"/>
</dbReference>
<dbReference type="PANTHER" id="PTHR43861">
    <property type="entry name" value="TRANS-ACONITATE 2-METHYLTRANSFERASE-RELATED"/>
    <property type="match status" value="1"/>
</dbReference>
<name>A0A9D5JZS7_9BACT</name>
<organism evidence="1 2">
    <name type="scientific">candidate division KSB3 bacterium</name>
    <dbReference type="NCBI Taxonomy" id="2044937"/>
    <lineage>
        <taxon>Bacteria</taxon>
        <taxon>candidate division KSB3</taxon>
    </lineage>
</organism>